<dbReference type="RefSeq" id="WP_200596432.1">
    <property type="nucleotide sequence ID" value="NZ_JAEPBG010000015.1"/>
</dbReference>
<protein>
    <submittedName>
        <fullName evidence="1">Uncharacterized protein</fullName>
    </submittedName>
</protein>
<sequence length="130" mass="14416">MSYRIYLRTTDGNIFERTETGARSIAETVFDTFLGREELEGEAISVHLEYLRSALATHRFDSAPGTPDNWQGKLREIPWPASQGQVGRPAELEGGARHNVYLDAVSIARAKKLGKGNLSEGIRIALSWIS</sequence>
<comment type="caution">
    <text evidence="1">The sequence shown here is derived from an EMBL/GenBank/DDBJ whole genome shotgun (WGS) entry which is preliminary data.</text>
</comment>
<dbReference type="EMBL" id="JAEPBG010000015">
    <property type="protein sequence ID" value="MBK4737827.1"/>
    <property type="molecule type" value="Genomic_DNA"/>
</dbReference>
<reference evidence="1" key="1">
    <citation type="submission" date="2021-01" db="EMBL/GenBank/DDBJ databases">
        <title>Genome sequence of strain Noviherbaspirillum sp. DKR-6.</title>
        <authorList>
            <person name="Chaudhary D.K."/>
        </authorList>
    </citation>
    <scope>NUCLEOTIDE SEQUENCE</scope>
    <source>
        <strain evidence="1">DKR-6</strain>
    </source>
</reference>
<proteinExistence type="predicted"/>
<organism evidence="1 2">
    <name type="scientific">Noviherbaspirillum pedocola</name>
    <dbReference type="NCBI Taxonomy" id="2801341"/>
    <lineage>
        <taxon>Bacteria</taxon>
        <taxon>Pseudomonadati</taxon>
        <taxon>Pseudomonadota</taxon>
        <taxon>Betaproteobacteria</taxon>
        <taxon>Burkholderiales</taxon>
        <taxon>Oxalobacteraceae</taxon>
        <taxon>Noviherbaspirillum</taxon>
    </lineage>
</organism>
<gene>
    <name evidence="1" type="ORF">JJB74_24670</name>
</gene>
<name>A0A934SY11_9BURK</name>
<keyword evidence="2" id="KW-1185">Reference proteome</keyword>
<dbReference type="Proteomes" id="UP000622890">
    <property type="component" value="Unassembled WGS sequence"/>
</dbReference>
<evidence type="ECO:0000313" key="2">
    <source>
        <dbReference type="Proteomes" id="UP000622890"/>
    </source>
</evidence>
<dbReference type="AlphaFoldDB" id="A0A934SY11"/>
<evidence type="ECO:0000313" key="1">
    <source>
        <dbReference type="EMBL" id="MBK4737827.1"/>
    </source>
</evidence>
<accession>A0A934SY11</accession>